<organism evidence="2 3">
    <name type="scientific">Streptomyces sviceus (strain ATCC 29083 / DSM 924 / JCM 4929 / NBRC 13980 / NCIMB 11184 / NRRL 5439 / UC 5370)</name>
    <dbReference type="NCBI Taxonomy" id="463191"/>
    <lineage>
        <taxon>Bacteria</taxon>
        <taxon>Bacillati</taxon>
        <taxon>Actinomycetota</taxon>
        <taxon>Actinomycetes</taxon>
        <taxon>Kitasatosporales</taxon>
        <taxon>Streptomycetaceae</taxon>
        <taxon>Streptomyces</taxon>
    </lineage>
</organism>
<protein>
    <submittedName>
        <fullName evidence="2">Aminodeoxychorismate synthase, component I</fullName>
    </submittedName>
</protein>
<dbReference type="PANTHER" id="PTHR11236">
    <property type="entry name" value="AMINOBENZOATE/ANTHRANILATE SYNTHASE"/>
    <property type="match status" value="1"/>
</dbReference>
<dbReference type="AlphaFoldDB" id="B5HT92"/>
<reference evidence="2" key="1">
    <citation type="submission" date="2009-10" db="EMBL/GenBank/DDBJ databases">
        <title>The genome sequence of Streptomyces sviceus strain ATCC 29083.</title>
        <authorList>
            <consortium name="The Broad Institute Genome Sequencing Platform"/>
            <consortium name="Broad Institute Microbial Sequencing Center"/>
            <person name="Fischbach M."/>
            <person name="Godfrey P."/>
            <person name="Ward D."/>
            <person name="Young S."/>
            <person name="Zeng Q."/>
            <person name="Koehrsen M."/>
            <person name="Alvarado L."/>
            <person name="Berlin A.M."/>
            <person name="Bochicchio J."/>
            <person name="Borenstein D."/>
            <person name="Chapman S.B."/>
            <person name="Chen Z."/>
            <person name="Engels R."/>
            <person name="Freedman E."/>
            <person name="Gellesch M."/>
            <person name="Goldberg J."/>
            <person name="Griggs A."/>
            <person name="Gujja S."/>
            <person name="Heilman E.R."/>
            <person name="Heiman D.I."/>
            <person name="Hepburn T.A."/>
            <person name="Howarth C."/>
            <person name="Jen D."/>
            <person name="Larson L."/>
            <person name="Lewis B."/>
            <person name="Mehta T."/>
            <person name="Park D."/>
            <person name="Pearson M."/>
            <person name="Richards J."/>
            <person name="Roberts A."/>
            <person name="Saif S."/>
            <person name="Shea T.D."/>
            <person name="Shenoy N."/>
            <person name="Sisk P."/>
            <person name="Stolte C."/>
            <person name="Sykes S.N."/>
            <person name="Thomson T."/>
            <person name="Walk T."/>
            <person name="White J."/>
            <person name="Yandava C."/>
            <person name="Straight P."/>
            <person name="Clardy J."/>
            <person name="Hung D."/>
            <person name="Kolter R."/>
            <person name="Mekalanos J."/>
            <person name="Walker S."/>
            <person name="Walsh C.T."/>
            <person name="Wieland-Brown L.C."/>
            <person name="Haas B."/>
            <person name="Nusbaum C."/>
            <person name="Birren B."/>
        </authorList>
    </citation>
    <scope>NUCLEOTIDE SEQUENCE [LARGE SCALE GENOMIC DNA]</scope>
    <source>
        <strain evidence="2">ATCC 29083</strain>
    </source>
</reference>
<dbReference type="HOGENOM" id="CLU_623916_0_0_11"/>
<dbReference type="Pfam" id="PF00425">
    <property type="entry name" value="Chorismate_bind"/>
    <property type="match status" value="1"/>
</dbReference>
<dbReference type="GO" id="GO:0000162">
    <property type="term" value="P:L-tryptophan biosynthetic process"/>
    <property type="evidence" value="ECO:0007669"/>
    <property type="project" value="TreeGrafter"/>
</dbReference>
<evidence type="ECO:0000313" key="2">
    <source>
        <dbReference type="EMBL" id="EDY56047.1"/>
    </source>
</evidence>
<feature type="domain" description="Chorismate-utilising enzyme C-terminal" evidence="1">
    <location>
        <begin position="179"/>
        <end position="434"/>
    </location>
</feature>
<gene>
    <name evidence="2" type="ORF">SSEG_02809</name>
</gene>
<dbReference type="InterPro" id="IPR019999">
    <property type="entry name" value="Anth_synth_I-like"/>
</dbReference>
<dbReference type="PRINTS" id="PR00095">
    <property type="entry name" value="ANTSNTHASEI"/>
</dbReference>
<dbReference type="eggNOG" id="COG1169">
    <property type="taxonomic scope" value="Bacteria"/>
</dbReference>
<sequence length="439" mass="48074">MTYTSAVDGRTGSVGLDPYRLIEPVEALFGSLFFYRSPDPPGRRSYLLASLEGAWEVRASGLYRQGRRVPGSPTRHIDRLLRSATEEAGELVFALAYDGLRAPPARPGGTVSDDRLLGFVARVAAAVRYDESDDTVRISGDDGLRAEAERIVERVRAEPAPALLSRATPLCDVLSRLDEARYTEQLEAVRGHLRRGDVYQAVISQSVRVRPRMPLTEYFRQISHRYRYADYSYWVSLGGQGFFGACSLPHLSVTGDRVSTRVFAGTQPAARDDAELAVLRERLRADSKYFAEHVMLVDLERNDLGKFCAPASVSVCDMLEPTVIGPTTYLATTVRGRLARPALDVAAVLGNFPRGVVTGAPKARAQRLLDEIEDVPRGFYSGAVGWYRGAGADLVSSTVVTCGVREGDDVLLRCAGGVTVESSAEQELRELQLKLAFLV</sequence>
<dbReference type="SUPFAM" id="SSF56322">
    <property type="entry name" value="ADC synthase"/>
    <property type="match status" value="1"/>
</dbReference>
<dbReference type="Gene3D" id="3.60.120.10">
    <property type="entry name" value="Anthranilate synthase"/>
    <property type="match status" value="1"/>
</dbReference>
<dbReference type="InterPro" id="IPR005801">
    <property type="entry name" value="ADC_synthase"/>
</dbReference>
<name>B5HT92_STRX2</name>
<accession>B5HT92</accession>
<evidence type="ECO:0000313" key="3">
    <source>
        <dbReference type="Proteomes" id="UP000002785"/>
    </source>
</evidence>
<dbReference type="InterPro" id="IPR015890">
    <property type="entry name" value="Chorismate_C"/>
</dbReference>
<dbReference type="Proteomes" id="UP000002785">
    <property type="component" value="Chromosome"/>
</dbReference>
<dbReference type="PANTHER" id="PTHR11236:SF9">
    <property type="entry name" value="ANTHRANILATE SYNTHASE COMPONENT 1"/>
    <property type="match status" value="1"/>
</dbReference>
<dbReference type="EMBL" id="CM000951">
    <property type="protein sequence ID" value="EDY56047.1"/>
    <property type="molecule type" value="Genomic_DNA"/>
</dbReference>
<keyword evidence="3" id="KW-1185">Reference proteome</keyword>
<dbReference type="RefSeq" id="WP_007385335.1">
    <property type="nucleotide sequence ID" value="NZ_CM000951.1"/>
</dbReference>
<evidence type="ECO:0000259" key="1">
    <source>
        <dbReference type="Pfam" id="PF00425"/>
    </source>
</evidence>
<dbReference type="OrthoDB" id="3518032at2"/>
<proteinExistence type="predicted"/>